<feature type="transmembrane region" description="Helical" evidence="1">
    <location>
        <begin position="132"/>
        <end position="158"/>
    </location>
</feature>
<comment type="caution">
    <text evidence="2">The sequence shown here is derived from an EMBL/GenBank/DDBJ whole genome shotgun (WGS) entry which is preliminary data.</text>
</comment>
<keyword evidence="1" id="KW-0812">Transmembrane</keyword>
<feature type="transmembrane region" description="Helical" evidence="1">
    <location>
        <begin position="16"/>
        <end position="39"/>
    </location>
</feature>
<accession>A0AAV4GTI8</accession>
<organism evidence="2 3">
    <name type="scientific">Elysia marginata</name>
    <dbReference type="NCBI Taxonomy" id="1093978"/>
    <lineage>
        <taxon>Eukaryota</taxon>
        <taxon>Metazoa</taxon>
        <taxon>Spiralia</taxon>
        <taxon>Lophotrochozoa</taxon>
        <taxon>Mollusca</taxon>
        <taxon>Gastropoda</taxon>
        <taxon>Heterobranchia</taxon>
        <taxon>Euthyneura</taxon>
        <taxon>Panpulmonata</taxon>
        <taxon>Sacoglossa</taxon>
        <taxon>Placobranchoidea</taxon>
        <taxon>Plakobranchidae</taxon>
        <taxon>Elysia</taxon>
    </lineage>
</organism>
<feature type="transmembrane region" description="Helical" evidence="1">
    <location>
        <begin position="51"/>
        <end position="69"/>
    </location>
</feature>
<sequence>MPTIDLEATVKAGKSLSVIAFILTLTLNSILLAMIVRAARGQMADRRRARFLTLAFLTAGDILTGLFSLTDVGMYFHISVSLPPLVYQVSYYFVLFLMPFVYGVAILSLAVEGTRFGRKTAASAAAERPGVLATFVISLVPWILGLLVVTPLCFYPAIPLLDRITSLACICYLLPAVIALCSALFMFCKKHETSLGNQQTQTVALSTVSVHSNPTMYPTVAPLQPSAPPLQYPPPYEPMQGHIANPNEHLAKQYPSNNGLTPTPSSTVNHYNKERVALLIIAVAFSGCVVPCASIQLVPNNQTFWNLPSFWMTFIHELFSWMFYYRSCLLPFLWLTTGTINKPTTA</sequence>
<feature type="transmembrane region" description="Helical" evidence="1">
    <location>
        <begin position="276"/>
        <end position="298"/>
    </location>
</feature>
<dbReference type="Proteomes" id="UP000762676">
    <property type="component" value="Unassembled WGS sequence"/>
</dbReference>
<evidence type="ECO:0000313" key="2">
    <source>
        <dbReference type="EMBL" id="GFR88411.1"/>
    </source>
</evidence>
<evidence type="ECO:0000256" key="1">
    <source>
        <dbReference type="SAM" id="Phobius"/>
    </source>
</evidence>
<keyword evidence="1" id="KW-1133">Transmembrane helix</keyword>
<keyword evidence="1" id="KW-0472">Membrane</keyword>
<dbReference type="AlphaFoldDB" id="A0AAV4GTI8"/>
<protein>
    <recommendedName>
        <fullName evidence="4">G-protein coupled receptors family 1 profile domain-containing protein</fullName>
    </recommendedName>
</protein>
<proteinExistence type="predicted"/>
<feature type="transmembrane region" description="Helical" evidence="1">
    <location>
        <begin position="318"/>
        <end position="336"/>
    </location>
</feature>
<dbReference type="EMBL" id="BMAT01001570">
    <property type="protein sequence ID" value="GFR88411.1"/>
    <property type="molecule type" value="Genomic_DNA"/>
</dbReference>
<keyword evidence="3" id="KW-1185">Reference proteome</keyword>
<evidence type="ECO:0008006" key="4">
    <source>
        <dbReference type="Google" id="ProtNLM"/>
    </source>
</evidence>
<evidence type="ECO:0000313" key="3">
    <source>
        <dbReference type="Proteomes" id="UP000762676"/>
    </source>
</evidence>
<feature type="transmembrane region" description="Helical" evidence="1">
    <location>
        <begin position="164"/>
        <end position="188"/>
    </location>
</feature>
<gene>
    <name evidence="2" type="ORF">ElyMa_000769700</name>
</gene>
<name>A0AAV4GTI8_9GAST</name>
<reference evidence="2 3" key="1">
    <citation type="journal article" date="2021" name="Elife">
        <title>Chloroplast acquisition without the gene transfer in kleptoplastic sea slugs, Plakobranchus ocellatus.</title>
        <authorList>
            <person name="Maeda T."/>
            <person name="Takahashi S."/>
            <person name="Yoshida T."/>
            <person name="Shimamura S."/>
            <person name="Takaki Y."/>
            <person name="Nagai Y."/>
            <person name="Toyoda A."/>
            <person name="Suzuki Y."/>
            <person name="Arimoto A."/>
            <person name="Ishii H."/>
            <person name="Satoh N."/>
            <person name="Nishiyama T."/>
            <person name="Hasebe M."/>
            <person name="Maruyama T."/>
            <person name="Minagawa J."/>
            <person name="Obokata J."/>
            <person name="Shigenobu S."/>
        </authorList>
    </citation>
    <scope>NUCLEOTIDE SEQUENCE [LARGE SCALE GENOMIC DNA]</scope>
</reference>
<feature type="transmembrane region" description="Helical" evidence="1">
    <location>
        <begin position="89"/>
        <end position="111"/>
    </location>
</feature>